<dbReference type="SMART" id="SM00327">
    <property type="entry name" value="VWA"/>
    <property type="match status" value="1"/>
</dbReference>
<keyword evidence="3" id="KW-1185">Reference proteome</keyword>
<dbReference type="Gene3D" id="3.40.50.410">
    <property type="entry name" value="von Willebrand factor, type A domain"/>
    <property type="match status" value="1"/>
</dbReference>
<dbReference type="InterPro" id="IPR036465">
    <property type="entry name" value="vWFA_dom_sf"/>
</dbReference>
<evidence type="ECO:0000313" key="2">
    <source>
        <dbReference type="EMBL" id="TYR58842.1"/>
    </source>
</evidence>
<dbReference type="InterPro" id="IPR002035">
    <property type="entry name" value="VWF_A"/>
</dbReference>
<dbReference type="Pfam" id="PF13531">
    <property type="entry name" value="SBP_bac_11"/>
    <property type="match status" value="1"/>
</dbReference>
<protein>
    <submittedName>
        <fullName evidence="2">VWA domain-containing protein</fullName>
    </submittedName>
</protein>
<evidence type="ECO:0000313" key="3">
    <source>
        <dbReference type="Proteomes" id="UP000323242"/>
    </source>
</evidence>
<organism evidence="2 3">
    <name type="scientific">Streptomyces parvus</name>
    <dbReference type="NCBI Taxonomy" id="66428"/>
    <lineage>
        <taxon>Bacteria</taxon>
        <taxon>Bacillati</taxon>
        <taxon>Actinomycetota</taxon>
        <taxon>Actinomycetes</taxon>
        <taxon>Kitasatosporales</taxon>
        <taxon>Streptomycetaceae</taxon>
        <taxon>Streptomyces</taxon>
    </lineage>
</organism>
<sequence length="592" mass="61968">MPDSHAAEGRRGHPSTRRRRRTVAIATLLVLAVATGTAVAAKGGLLSFSESCEDSAVRLSVVASPDIAPAVRSVAEQARADEVKADGRCLAVEVLARDAHKVAEALAAGDTEPDFQVWLPDSDLWLERAKGLGEGIPVSPSDPVASSPVALAMVPSASRALGWPRKTYTWAELVAGALGSDRVRLGAADPARSATGLLALAGIGASSARQGGDSDTRVAQTAKVLAERMSDGDAQVLETLARSTSGAEEGNPKRNQAVLISEQAAFAHNAEATGAGKLDLFYPEDGTPLLDYPYTLVNEPRLSTAESRAALRFMNLLGDREARATFAEHGFRAGDGSAEDSLVAAAGGRKPQPYAEPAAEAPSAEALQETLGMWTITVQSARLTTVVDASGSMATLVPGRNQSRMDVTKESLIQALGQFTPNDEIGLWEFATTLDGEKDYRRLMETRRLGDPAAGGGTHREKLTAAFAGLQPVPGGATGLYDTTLASYKEARSTYVKGKFNALVILTDGSNQDTNGISRSGLITQLKELVDPERPVPVIAIAVGPDADRDEVAEIARVTGGDGYEVSDPAEIQAVILQAIMAAGQNGRAAQE</sequence>
<dbReference type="PROSITE" id="PS50234">
    <property type="entry name" value="VWFA"/>
    <property type="match status" value="1"/>
</dbReference>
<dbReference type="SUPFAM" id="SSF53300">
    <property type="entry name" value="vWA-like"/>
    <property type="match status" value="1"/>
</dbReference>
<dbReference type="Proteomes" id="UP000323242">
    <property type="component" value="Unassembled WGS sequence"/>
</dbReference>
<accession>A0A5D4J0X0</accession>
<dbReference type="AlphaFoldDB" id="A0A5D4J0X0"/>
<feature type="domain" description="VWFA" evidence="1">
    <location>
        <begin position="382"/>
        <end position="580"/>
    </location>
</feature>
<comment type="caution">
    <text evidence="2">The sequence shown here is derived from an EMBL/GenBank/DDBJ whole genome shotgun (WGS) entry which is preliminary data.</text>
</comment>
<proteinExistence type="predicted"/>
<gene>
    <name evidence="2" type="ORF">FY004_21320</name>
</gene>
<evidence type="ECO:0000259" key="1">
    <source>
        <dbReference type="PROSITE" id="PS50234"/>
    </source>
</evidence>
<dbReference type="SUPFAM" id="SSF53850">
    <property type="entry name" value="Periplasmic binding protein-like II"/>
    <property type="match status" value="1"/>
</dbReference>
<dbReference type="EMBL" id="VSZQ01000116">
    <property type="protein sequence ID" value="TYR58842.1"/>
    <property type="molecule type" value="Genomic_DNA"/>
</dbReference>
<reference evidence="2 3" key="1">
    <citation type="submission" date="2019-08" db="EMBL/GenBank/DDBJ databases">
        <title>Draft genome for granaticin producer strain Streptomyces parvus C05.</title>
        <authorList>
            <person name="Gonzalez-Pimentel J.L."/>
        </authorList>
    </citation>
    <scope>NUCLEOTIDE SEQUENCE [LARGE SCALE GENOMIC DNA]</scope>
    <source>
        <strain evidence="2 3">C05</strain>
    </source>
</reference>
<name>A0A5D4J0X0_9ACTN</name>